<dbReference type="Proteomes" id="UP000324748">
    <property type="component" value="Unassembled WGS sequence"/>
</dbReference>
<keyword evidence="5" id="KW-1185">Reference proteome</keyword>
<evidence type="ECO:0000256" key="1">
    <source>
        <dbReference type="SAM" id="SignalP"/>
    </source>
</evidence>
<proteinExistence type="predicted"/>
<name>A0A5B0P602_PUCGR</name>
<comment type="caution">
    <text evidence="2">The sequence shown here is derived from an EMBL/GenBank/DDBJ whole genome shotgun (WGS) entry which is preliminary data.</text>
</comment>
<keyword evidence="1" id="KW-0732">Signal</keyword>
<sequence length="180" mass="20067">MGLCLLLVLIQGIGLTVGIPVHVPPPATNPITTVGTGTVEYKMPQSTFDYIARDYKYYLGHEQSHPIGSLEYEKPDISEGRTILQEHLLNQGKSEEGQKISCLPNGEVEIKEGNYACTIHPSRPFPKETWSELARGLIEITPFLARVALATLVYACVVPFEPVYFKAKEYFSSMKKAHKE</sequence>
<gene>
    <name evidence="4" type="ORF">PGT21_008699</name>
    <name evidence="2" type="ORF">PGT21_009413</name>
    <name evidence="3" type="ORF">PGTUg99_019892</name>
</gene>
<evidence type="ECO:0000313" key="3">
    <source>
        <dbReference type="EMBL" id="KAA1099107.1"/>
    </source>
</evidence>
<evidence type="ECO:0000313" key="6">
    <source>
        <dbReference type="Proteomes" id="UP000325313"/>
    </source>
</evidence>
<dbReference type="EMBL" id="VDEP01000343">
    <property type="protein sequence ID" value="KAA1099107.1"/>
    <property type="molecule type" value="Genomic_DNA"/>
</dbReference>
<organism evidence="2 5">
    <name type="scientific">Puccinia graminis f. sp. tritici</name>
    <dbReference type="NCBI Taxonomy" id="56615"/>
    <lineage>
        <taxon>Eukaryota</taxon>
        <taxon>Fungi</taxon>
        <taxon>Dikarya</taxon>
        <taxon>Basidiomycota</taxon>
        <taxon>Pucciniomycotina</taxon>
        <taxon>Pucciniomycetes</taxon>
        <taxon>Pucciniales</taxon>
        <taxon>Pucciniaceae</taxon>
        <taxon>Puccinia</taxon>
    </lineage>
</organism>
<dbReference type="Proteomes" id="UP000325313">
    <property type="component" value="Unassembled WGS sequence"/>
</dbReference>
<feature type="chain" id="PRO_5036137654" evidence="1">
    <location>
        <begin position="19"/>
        <end position="180"/>
    </location>
</feature>
<evidence type="ECO:0000313" key="4">
    <source>
        <dbReference type="EMBL" id="KAA1112758.1"/>
    </source>
</evidence>
<accession>A0A5B0P602</accession>
<feature type="signal peptide" evidence="1">
    <location>
        <begin position="1"/>
        <end position="18"/>
    </location>
</feature>
<dbReference type="OrthoDB" id="2508126at2759"/>
<dbReference type="EMBL" id="VSWC01000067">
    <property type="protein sequence ID" value="KAA1096232.1"/>
    <property type="molecule type" value="Genomic_DNA"/>
</dbReference>
<dbReference type="EMBL" id="VSWC01000015">
    <property type="protein sequence ID" value="KAA1112758.1"/>
    <property type="molecule type" value="Genomic_DNA"/>
</dbReference>
<evidence type="ECO:0000313" key="2">
    <source>
        <dbReference type="EMBL" id="KAA1096232.1"/>
    </source>
</evidence>
<protein>
    <submittedName>
        <fullName evidence="2">Uncharacterized protein</fullName>
    </submittedName>
</protein>
<evidence type="ECO:0000313" key="5">
    <source>
        <dbReference type="Proteomes" id="UP000324748"/>
    </source>
</evidence>
<reference evidence="5 6" key="1">
    <citation type="submission" date="2019-05" db="EMBL/GenBank/DDBJ databases">
        <title>Emergence of the Ug99 lineage of the wheat stem rust pathogen through somatic hybridization.</title>
        <authorList>
            <person name="Li F."/>
            <person name="Upadhyaya N.M."/>
            <person name="Sperschneider J."/>
            <person name="Matny O."/>
            <person name="Nguyen-Phuc H."/>
            <person name="Mago R."/>
            <person name="Raley C."/>
            <person name="Miller M.E."/>
            <person name="Silverstein K.A.T."/>
            <person name="Henningsen E."/>
            <person name="Hirsch C.D."/>
            <person name="Visser B."/>
            <person name="Pretorius Z.A."/>
            <person name="Steffenson B.J."/>
            <person name="Schwessinger B."/>
            <person name="Dodds P.N."/>
            <person name="Figueroa M."/>
        </authorList>
    </citation>
    <scope>NUCLEOTIDE SEQUENCE [LARGE SCALE GENOMIC DNA]</scope>
    <source>
        <strain evidence="2">21-0</strain>
        <strain evidence="3 6">Ug99</strain>
    </source>
</reference>
<dbReference type="AlphaFoldDB" id="A0A5B0P602"/>